<dbReference type="PROSITE" id="PS50911">
    <property type="entry name" value="CHAP"/>
    <property type="match status" value="1"/>
</dbReference>
<dbReference type="InterPro" id="IPR000064">
    <property type="entry name" value="NLP_P60_dom"/>
</dbReference>
<feature type="region of interest" description="Disordered" evidence="5">
    <location>
        <begin position="384"/>
        <end position="406"/>
    </location>
</feature>
<keyword evidence="10" id="KW-1185">Reference proteome</keyword>
<dbReference type="InterPro" id="IPR007921">
    <property type="entry name" value="CHAP_dom"/>
</dbReference>
<evidence type="ECO:0000256" key="6">
    <source>
        <dbReference type="SAM" id="SignalP"/>
    </source>
</evidence>
<reference evidence="10" key="1">
    <citation type="submission" date="2016-06" db="EMBL/GenBank/DDBJ databases">
        <authorList>
            <person name="Varghese N."/>
            <person name="Submissions Spin"/>
        </authorList>
    </citation>
    <scope>NUCLEOTIDE SEQUENCE [LARGE SCALE GENOMIC DNA]</scope>
    <source>
        <strain evidence="10">DSM 44814</strain>
    </source>
</reference>
<sequence>MRLRRMLLSALALVLVPIGTTVVLSQPAQADPTFPMYGPYPAKTAIDGRGSMNPDDRDAIDLYTPGEQIYLRCQDSGPSMGGSGIWDYTREGHWIPDAYVTTGYSGFVPGVPRCLALGIDGHSSTGTIHGPYSAKVDIDGRGSADPADRVRIDAYLAGSLLYLKCQDYGLAVNGSTLWNYTYDGYWVPDVYITTGTDGRIPGMPTCTSLGISPGVSGNPGGGRQFLARTTLNGYHAKSLSASKVVDRYAEGTYITVMCQAYGELNYGGSAIWDKTSDGLWVADFYVRTGSTDITLNRCDNDGPSGSGNRYLAKTTLNGYQGKSLSSTKVEDKYPGGSYITLVCQAYGEFNYGGSAIWDKTSDGLWVPDYYVYTASVDIVLNRCDNDPKPTGGPGNPSVPGDPTPGSVSDWQIRDKIVNAALSQVGVHEWGDNCNPYGQNGVQCGWAWCSMFASWTWRQAGINVFFPYSGTFYTWGQSRGLLRSKSNIRPGDVVLFGSSSGASNHIGVVAGVDPDGRITTIEGNWGDEVRVVGPYDPVNPGPTHENIYAVVAPVNDSSTVWQNGAVTFDSTCTADQSSGGVDYQLCQETNGTQMRSVVAVWSRKDQVVRASVHLGGAGDWDSVVCQSTMLRANTWRKCATAWKTIKYGGADADATVTSGGSQRPELHAGMLKLRGWAQEKGNYCGPGTLQAASATMGASTVPSQNELASQSHTGATGTLPSDMASTLSGHTPIGMGYDFYGWYSFGDRNLPLEYGIDRVRRGINQGQPSILLVKPQLLPWGSPGGSGLVRHYVMIYGYGSVDSSAGATGEYTSTFKVWDPWDATTHNMTLDQLITAANAAEVPGDISVISPKI</sequence>
<dbReference type="STRING" id="227316.GA0070604_4323"/>
<organism evidence="9 10">
    <name type="scientific">Micromonospora eburnea</name>
    <dbReference type="NCBI Taxonomy" id="227316"/>
    <lineage>
        <taxon>Bacteria</taxon>
        <taxon>Bacillati</taxon>
        <taxon>Actinomycetota</taxon>
        <taxon>Actinomycetes</taxon>
        <taxon>Micromonosporales</taxon>
        <taxon>Micromonosporaceae</taxon>
        <taxon>Micromonospora</taxon>
    </lineage>
</organism>
<proteinExistence type="inferred from homology"/>
<evidence type="ECO:0000256" key="3">
    <source>
        <dbReference type="ARBA" id="ARBA00022801"/>
    </source>
</evidence>
<dbReference type="Proteomes" id="UP000199696">
    <property type="component" value="Unassembled WGS sequence"/>
</dbReference>
<protein>
    <submittedName>
        <fullName evidence="9">Peptidase_C39 like family protein</fullName>
    </submittedName>
</protein>
<comment type="similarity">
    <text evidence="1">Belongs to the peptidase C40 family.</text>
</comment>
<evidence type="ECO:0000256" key="5">
    <source>
        <dbReference type="SAM" id="MobiDB-lite"/>
    </source>
</evidence>
<dbReference type="SUPFAM" id="SSF54001">
    <property type="entry name" value="Cysteine proteinases"/>
    <property type="match status" value="1"/>
</dbReference>
<feature type="domain" description="Peptidase C51" evidence="7">
    <location>
        <begin position="423"/>
        <end position="550"/>
    </location>
</feature>
<dbReference type="RefSeq" id="WP_141721371.1">
    <property type="nucleotide sequence ID" value="NZ_FMHY01000002.1"/>
</dbReference>
<keyword evidence="4" id="KW-0788">Thiol protease</keyword>
<feature type="signal peptide" evidence="6">
    <location>
        <begin position="1"/>
        <end position="30"/>
    </location>
</feature>
<accession>A0A1C6V2P1</accession>
<feature type="region of interest" description="Disordered" evidence="5">
    <location>
        <begin position="699"/>
        <end position="721"/>
    </location>
</feature>
<dbReference type="PROSITE" id="PS51935">
    <property type="entry name" value="NLPC_P60"/>
    <property type="match status" value="1"/>
</dbReference>
<evidence type="ECO:0000259" key="7">
    <source>
        <dbReference type="PROSITE" id="PS50911"/>
    </source>
</evidence>
<dbReference type="GO" id="GO:0008234">
    <property type="term" value="F:cysteine-type peptidase activity"/>
    <property type="evidence" value="ECO:0007669"/>
    <property type="project" value="UniProtKB-KW"/>
</dbReference>
<dbReference type="Gene3D" id="3.90.1720.10">
    <property type="entry name" value="endopeptidase domain like (from Nostoc punctiforme)"/>
    <property type="match status" value="1"/>
</dbReference>
<dbReference type="Pfam" id="PF13529">
    <property type="entry name" value="Peptidase_C39_2"/>
    <property type="match status" value="1"/>
</dbReference>
<dbReference type="Pfam" id="PF05257">
    <property type="entry name" value="CHAP"/>
    <property type="match status" value="1"/>
</dbReference>
<evidence type="ECO:0000256" key="4">
    <source>
        <dbReference type="ARBA" id="ARBA00022807"/>
    </source>
</evidence>
<feature type="chain" id="PRO_5008748330" evidence="6">
    <location>
        <begin position="31"/>
        <end position="852"/>
    </location>
</feature>
<dbReference type="InterPro" id="IPR038765">
    <property type="entry name" value="Papain-like_cys_pep_sf"/>
</dbReference>
<keyword evidence="3" id="KW-0378">Hydrolase</keyword>
<dbReference type="GO" id="GO:0006508">
    <property type="term" value="P:proteolysis"/>
    <property type="evidence" value="ECO:0007669"/>
    <property type="project" value="UniProtKB-KW"/>
</dbReference>
<name>A0A1C6V2P1_9ACTN</name>
<gene>
    <name evidence="9" type="ORF">GA0070604_4323</name>
</gene>
<evidence type="ECO:0000256" key="1">
    <source>
        <dbReference type="ARBA" id="ARBA00007074"/>
    </source>
</evidence>
<dbReference type="InterPro" id="IPR039564">
    <property type="entry name" value="Peptidase_C39-like"/>
</dbReference>
<dbReference type="EMBL" id="FMHY01000002">
    <property type="protein sequence ID" value="SCL60565.1"/>
    <property type="molecule type" value="Genomic_DNA"/>
</dbReference>
<dbReference type="AlphaFoldDB" id="A0A1C6V2P1"/>
<dbReference type="OrthoDB" id="9815928at2"/>
<evidence type="ECO:0000256" key="2">
    <source>
        <dbReference type="ARBA" id="ARBA00022670"/>
    </source>
</evidence>
<evidence type="ECO:0000259" key="8">
    <source>
        <dbReference type="PROSITE" id="PS51935"/>
    </source>
</evidence>
<evidence type="ECO:0000313" key="10">
    <source>
        <dbReference type="Proteomes" id="UP000199696"/>
    </source>
</evidence>
<evidence type="ECO:0000313" key="9">
    <source>
        <dbReference type="EMBL" id="SCL60565.1"/>
    </source>
</evidence>
<keyword evidence="6" id="KW-0732">Signal</keyword>
<feature type="domain" description="NlpC/P60" evidence="8">
    <location>
        <begin position="410"/>
        <end position="554"/>
    </location>
</feature>
<keyword evidence="2" id="KW-0645">Protease</keyword>